<keyword evidence="2 7" id="KW-0812">Transmembrane</keyword>
<sequence length="474" mass="51888">MSRYPSDPHAPKPSLPETVYELDIRDDYLFYSNPVSRAPSADDVSVLVPMGGAGGGEWGVDGDSFAQTTSANRVAPAGDFESATLARQADKTRGKGRDKNAASDRPHALNDPFVRKQLSSLKTHYPYFLTIVTTGQVVAMIVSFILNAKTTGSPIETNPFNYMIGPTSGVSRARTLAALVGAMLTHTTRLVGLGRRRLCDATRHLDRTQTLIAMGGRFVPCMKSGTGFDKANLTFVCPSGIQGSLTNGTVCTLLDLCTWGGFPSGKPDQWFRFFVPIALHAGVVHILFNLSFQVQTGFQLEKDMGWWRMAIIYIGSGVGGFLFGAGLSDVRVPSVGASGSLYGMIACLLLDLIQNWSLIKHPWIELFKMLANIIFSFMIGMLPYIDNFAHVGGFVTGLPLGILFMPKIYFSKWDRRRKLALMVLSLPALVVFFALVTKGFYDNTMSCTWCKYFNCIPGLPWCSQKFDVVTSIGT</sequence>
<dbReference type="SUPFAM" id="SSF144091">
    <property type="entry name" value="Rhomboid-like"/>
    <property type="match status" value="1"/>
</dbReference>
<proteinExistence type="predicted"/>
<dbReference type="Pfam" id="PF01694">
    <property type="entry name" value="Rhomboid"/>
    <property type="match status" value="1"/>
</dbReference>
<evidence type="ECO:0000256" key="4">
    <source>
        <dbReference type="ARBA" id="ARBA00022989"/>
    </source>
</evidence>
<feature type="transmembrane region" description="Helical" evidence="7">
    <location>
        <begin position="273"/>
        <end position="294"/>
    </location>
</feature>
<evidence type="ECO:0000313" key="10">
    <source>
        <dbReference type="Proteomes" id="UP001527925"/>
    </source>
</evidence>
<dbReference type="InterPro" id="IPR022764">
    <property type="entry name" value="Peptidase_S54_rhomboid_dom"/>
</dbReference>
<feature type="transmembrane region" description="Helical" evidence="7">
    <location>
        <begin position="366"/>
        <end position="385"/>
    </location>
</feature>
<feature type="transmembrane region" description="Helical" evidence="7">
    <location>
        <begin position="419"/>
        <end position="441"/>
    </location>
</feature>
<organism evidence="9 10">
    <name type="scientific">Polyrhizophydium stewartii</name>
    <dbReference type="NCBI Taxonomy" id="2732419"/>
    <lineage>
        <taxon>Eukaryota</taxon>
        <taxon>Fungi</taxon>
        <taxon>Fungi incertae sedis</taxon>
        <taxon>Chytridiomycota</taxon>
        <taxon>Chytridiomycota incertae sedis</taxon>
        <taxon>Chytridiomycetes</taxon>
        <taxon>Rhizophydiales</taxon>
        <taxon>Rhizophydiales incertae sedis</taxon>
        <taxon>Polyrhizophydium</taxon>
    </lineage>
</organism>
<dbReference type="Proteomes" id="UP001527925">
    <property type="component" value="Unassembled WGS sequence"/>
</dbReference>
<name>A0ABR4NAK0_9FUNG</name>
<evidence type="ECO:0000256" key="3">
    <source>
        <dbReference type="ARBA" id="ARBA00022824"/>
    </source>
</evidence>
<evidence type="ECO:0000256" key="7">
    <source>
        <dbReference type="SAM" id="Phobius"/>
    </source>
</evidence>
<evidence type="ECO:0000256" key="1">
    <source>
        <dbReference type="ARBA" id="ARBA00004477"/>
    </source>
</evidence>
<feature type="transmembrane region" description="Helical" evidence="7">
    <location>
        <begin position="391"/>
        <end position="410"/>
    </location>
</feature>
<dbReference type="PANTHER" id="PTHR45965:SF3">
    <property type="entry name" value="INACTIVE RHOMBOID PROTEIN 1"/>
    <property type="match status" value="1"/>
</dbReference>
<feature type="region of interest" description="Disordered" evidence="6">
    <location>
        <begin position="76"/>
        <end position="109"/>
    </location>
</feature>
<comment type="subcellular location">
    <subcellularLocation>
        <location evidence="1">Endoplasmic reticulum membrane</location>
        <topology evidence="1">Multi-pass membrane protein</topology>
    </subcellularLocation>
</comment>
<keyword evidence="3" id="KW-0256">Endoplasmic reticulum</keyword>
<accession>A0ABR4NAK0</accession>
<keyword evidence="10" id="KW-1185">Reference proteome</keyword>
<evidence type="ECO:0000256" key="6">
    <source>
        <dbReference type="SAM" id="MobiDB-lite"/>
    </source>
</evidence>
<keyword evidence="4 7" id="KW-1133">Transmembrane helix</keyword>
<feature type="compositionally biased region" description="Basic and acidic residues" evidence="6">
    <location>
        <begin position="88"/>
        <end position="108"/>
    </location>
</feature>
<comment type="caution">
    <text evidence="9">The sequence shown here is derived from an EMBL/GenBank/DDBJ whole genome shotgun (WGS) entry which is preliminary data.</text>
</comment>
<keyword evidence="5 7" id="KW-0472">Membrane</keyword>
<feature type="transmembrane region" description="Helical" evidence="7">
    <location>
        <begin position="125"/>
        <end position="146"/>
    </location>
</feature>
<feature type="transmembrane region" description="Helical" evidence="7">
    <location>
        <begin position="306"/>
        <end position="327"/>
    </location>
</feature>
<feature type="transmembrane region" description="Helical" evidence="7">
    <location>
        <begin position="339"/>
        <end position="359"/>
    </location>
</feature>
<dbReference type="EMBL" id="JADGIZ020000016">
    <property type="protein sequence ID" value="KAL2916532.1"/>
    <property type="molecule type" value="Genomic_DNA"/>
</dbReference>
<dbReference type="InterPro" id="IPR035952">
    <property type="entry name" value="Rhomboid-like_sf"/>
</dbReference>
<feature type="domain" description="Peptidase S54 rhomboid" evidence="8">
    <location>
        <begin position="268"/>
        <end position="405"/>
    </location>
</feature>
<dbReference type="Gene3D" id="1.20.1540.10">
    <property type="entry name" value="Rhomboid-like"/>
    <property type="match status" value="1"/>
</dbReference>
<evidence type="ECO:0000256" key="5">
    <source>
        <dbReference type="ARBA" id="ARBA00023136"/>
    </source>
</evidence>
<dbReference type="InterPro" id="IPR051512">
    <property type="entry name" value="Inactive_Rhomboid"/>
</dbReference>
<dbReference type="PANTHER" id="PTHR45965">
    <property type="entry name" value="INACTIVE RHOMBOID PROTEIN"/>
    <property type="match status" value="1"/>
</dbReference>
<evidence type="ECO:0000256" key="2">
    <source>
        <dbReference type="ARBA" id="ARBA00022692"/>
    </source>
</evidence>
<evidence type="ECO:0000259" key="8">
    <source>
        <dbReference type="Pfam" id="PF01694"/>
    </source>
</evidence>
<gene>
    <name evidence="9" type="ORF">HK105_203965</name>
</gene>
<evidence type="ECO:0000313" key="9">
    <source>
        <dbReference type="EMBL" id="KAL2916532.1"/>
    </source>
</evidence>
<reference evidence="9 10" key="1">
    <citation type="submission" date="2023-09" db="EMBL/GenBank/DDBJ databases">
        <title>Pangenome analysis of Batrachochytrium dendrobatidis and related Chytrids.</title>
        <authorList>
            <person name="Yacoub M.N."/>
            <person name="Stajich J.E."/>
            <person name="James T.Y."/>
        </authorList>
    </citation>
    <scope>NUCLEOTIDE SEQUENCE [LARGE SCALE GENOMIC DNA]</scope>
    <source>
        <strain evidence="9 10">JEL0888</strain>
    </source>
</reference>
<protein>
    <recommendedName>
        <fullName evidence="8">Peptidase S54 rhomboid domain-containing protein</fullName>
    </recommendedName>
</protein>